<dbReference type="OrthoDB" id="211174at2"/>
<keyword evidence="1" id="KW-0732">Signal</keyword>
<evidence type="ECO:0000313" key="2">
    <source>
        <dbReference type="EMBL" id="GEP56042.1"/>
    </source>
</evidence>
<accession>A0A512NAS6</accession>
<evidence type="ECO:0008006" key="4">
    <source>
        <dbReference type="Google" id="ProtNLM"/>
    </source>
</evidence>
<comment type="caution">
    <text evidence="2">The sequence shown here is derived from an EMBL/GenBank/DDBJ whole genome shotgun (WGS) entry which is preliminary data.</text>
</comment>
<dbReference type="Pfam" id="PF09601">
    <property type="entry name" value="DUF2459"/>
    <property type="match status" value="1"/>
</dbReference>
<dbReference type="PROSITE" id="PS51318">
    <property type="entry name" value="TAT"/>
    <property type="match status" value="1"/>
</dbReference>
<name>A0A512NAS6_9HYPH</name>
<dbReference type="AlphaFoldDB" id="A0A512NAS6"/>
<organism evidence="2 3">
    <name type="scientific">Reyranella soli</name>
    <dbReference type="NCBI Taxonomy" id="1230389"/>
    <lineage>
        <taxon>Bacteria</taxon>
        <taxon>Pseudomonadati</taxon>
        <taxon>Pseudomonadota</taxon>
        <taxon>Alphaproteobacteria</taxon>
        <taxon>Hyphomicrobiales</taxon>
        <taxon>Reyranellaceae</taxon>
        <taxon>Reyranella</taxon>
    </lineage>
</organism>
<dbReference type="InterPro" id="IPR011727">
    <property type="entry name" value="CHP02117"/>
</dbReference>
<sequence length="225" mass="23778">MPDQMPCYAVTRRTLLDACLAAGTLQALAGCGSTSPPTYQEAQGDGVRIFMIAAGWHTEIALSINTVQEPLRAVAPDFPGAQYLSFGWGERNYYMARAPTAGDAMSALFPGPAVLLVTPLYSSPRESRASSQVFELSLSTAGLDRLSNYLWAAFEKSGDGTPRRLAAGPAPGSAFYAATGTYSASYTCNTWTAEGLRVGGVPVTPAGVVFVDQLTDQLRSLGAHR</sequence>
<feature type="chain" id="PRO_5022039748" description="Lipoprotein" evidence="1">
    <location>
        <begin position="30"/>
        <end position="225"/>
    </location>
</feature>
<gene>
    <name evidence="2" type="ORF">RSO01_32080</name>
</gene>
<proteinExistence type="predicted"/>
<protein>
    <recommendedName>
        <fullName evidence="4">Lipoprotein</fullName>
    </recommendedName>
</protein>
<dbReference type="Proteomes" id="UP000321058">
    <property type="component" value="Unassembled WGS sequence"/>
</dbReference>
<reference evidence="2 3" key="1">
    <citation type="submission" date="2019-07" db="EMBL/GenBank/DDBJ databases">
        <title>Whole genome shotgun sequence of Reyranella soli NBRC 108950.</title>
        <authorList>
            <person name="Hosoyama A."/>
            <person name="Uohara A."/>
            <person name="Ohji S."/>
            <person name="Ichikawa N."/>
        </authorList>
    </citation>
    <scope>NUCLEOTIDE SEQUENCE [LARGE SCALE GENOMIC DNA]</scope>
    <source>
        <strain evidence="2 3">NBRC 108950</strain>
    </source>
</reference>
<evidence type="ECO:0000256" key="1">
    <source>
        <dbReference type="SAM" id="SignalP"/>
    </source>
</evidence>
<dbReference type="EMBL" id="BKAJ01000054">
    <property type="protein sequence ID" value="GEP56042.1"/>
    <property type="molecule type" value="Genomic_DNA"/>
</dbReference>
<dbReference type="RefSeq" id="WP_147150124.1">
    <property type="nucleotide sequence ID" value="NZ_BKAJ01000054.1"/>
</dbReference>
<dbReference type="InterPro" id="IPR006311">
    <property type="entry name" value="TAT_signal"/>
</dbReference>
<evidence type="ECO:0000313" key="3">
    <source>
        <dbReference type="Proteomes" id="UP000321058"/>
    </source>
</evidence>
<keyword evidence="3" id="KW-1185">Reference proteome</keyword>
<feature type="signal peptide" evidence="1">
    <location>
        <begin position="1"/>
        <end position="29"/>
    </location>
</feature>